<evidence type="ECO:0008006" key="3">
    <source>
        <dbReference type="Google" id="ProtNLM"/>
    </source>
</evidence>
<gene>
    <name evidence="1" type="ORF">BST83_06115</name>
</gene>
<proteinExistence type="predicted"/>
<dbReference type="Proteomes" id="UP000239522">
    <property type="component" value="Unassembled WGS sequence"/>
</dbReference>
<dbReference type="Pfam" id="PF01177">
    <property type="entry name" value="Asp_Glu_race"/>
    <property type="match status" value="1"/>
</dbReference>
<dbReference type="InterPro" id="IPR001920">
    <property type="entry name" value="Asp/Glu_race"/>
</dbReference>
<dbReference type="InterPro" id="IPR015942">
    <property type="entry name" value="Asp/Glu/hydantoin_racemase"/>
</dbReference>
<keyword evidence="2" id="KW-1185">Reference proteome</keyword>
<dbReference type="Gene3D" id="3.40.50.1860">
    <property type="match status" value="2"/>
</dbReference>
<protein>
    <recommendedName>
        <fullName evidence="3">Aspartate racemase</fullName>
    </recommendedName>
</protein>
<dbReference type="RefSeq" id="WP_104809025.1">
    <property type="nucleotide sequence ID" value="NZ_MQUA01000013.1"/>
</dbReference>
<sequence>MKKIKFGVLGLGSRSTLFFIKELNRHYNQKTGGYSTCPFLLLNTNFDTINSLLPHTSQELDNLIQKRLNELEQMDIIHMLIPNITLHETIDRLVIEKSVIHPIHLAVSKIKQHNWNKIVLFGSLYTMKSDYISSIFNANGIEIELPTQKDMLLIDEVRKQIYANKETDELITKFYLLIKKYTEKNPVVLACTELSIFNPINNKNLLDMAQVQIVEAVKTV</sequence>
<organism evidence="1 2">
    <name type="scientific">Polaribacter filamentus</name>
    <dbReference type="NCBI Taxonomy" id="53483"/>
    <lineage>
        <taxon>Bacteria</taxon>
        <taxon>Pseudomonadati</taxon>
        <taxon>Bacteroidota</taxon>
        <taxon>Flavobacteriia</taxon>
        <taxon>Flavobacteriales</taxon>
        <taxon>Flavobacteriaceae</taxon>
    </lineage>
</organism>
<evidence type="ECO:0000313" key="2">
    <source>
        <dbReference type="Proteomes" id="UP000239522"/>
    </source>
</evidence>
<comment type="caution">
    <text evidence="1">The sequence shown here is derived from an EMBL/GenBank/DDBJ whole genome shotgun (WGS) entry which is preliminary data.</text>
</comment>
<dbReference type="GO" id="GO:0047661">
    <property type="term" value="F:amino-acid racemase activity"/>
    <property type="evidence" value="ECO:0007669"/>
    <property type="project" value="InterPro"/>
</dbReference>
<dbReference type="SUPFAM" id="SSF53681">
    <property type="entry name" value="Aspartate/glutamate racemase"/>
    <property type="match status" value="2"/>
</dbReference>
<accession>A0A2S7KW66</accession>
<dbReference type="AlphaFoldDB" id="A0A2S7KW66"/>
<evidence type="ECO:0000313" key="1">
    <source>
        <dbReference type="EMBL" id="PQB06778.1"/>
    </source>
</evidence>
<dbReference type="OrthoDB" id="9803739at2"/>
<dbReference type="EMBL" id="MQUA01000013">
    <property type="protein sequence ID" value="PQB06778.1"/>
    <property type="molecule type" value="Genomic_DNA"/>
</dbReference>
<reference evidence="1 2" key="1">
    <citation type="submission" date="2016-11" db="EMBL/GenBank/DDBJ databases">
        <title>Trade-off between light-utilization and light-protection in marine flavobacteria.</title>
        <authorList>
            <person name="Kumagai Y."/>
        </authorList>
    </citation>
    <scope>NUCLEOTIDE SEQUENCE [LARGE SCALE GENOMIC DNA]</scope>
    <source>
        <strain evidence="1 2">ATCC 700397</strain>
    </source>
</reference>
<name>A0A2S7KW66_9FLAO</name>